<keyword evidence="7 8" id="KW-0460">Magnesium</keyword>
<dbReference type="FunFam" id="3.40.50.300:FF:000292">
    <property type="entry name" value="ATP-dependent dethiobiotin synthetase BioD"/>
    <property type="match status" value="1"/>
</dbReference>
<feature type="binding site" evidence="8">
    <location>
        <position position="17"/>
    </location>
    <ligand>
        <name>Mg(2+)</name>
        <dbReference type="ChEBI" id="CHEBI:18420"/>
    </ligand>
</feature>
<keyword evidence="4 8" id="KW-0547">Nucleotide-binding</keyword>
<evidence type="ECO:0000313" key="10">
    <source>
        <dbReference type="Proteomes" id="UP000252479"/>
    </source>
</evidence>
<dbReference type="GO" id="GO:0005829">
    <property type="term" value="C:cytosol"/>
    <property type="evidence" value="ECO:0007669"/>
    <property type="project" value="TreeGrafter"/>
</dbReference>
<gene>
    <name evidence="8 9" type="primary">bioD</name>
    <name evidence="9" type="ORF">CIK83_04875</name>
</gene>
<comment type="catalytic activity">
    <reaction evidence="8">
        <text>(7R,8S)-7,8-diammoniononanoate + CO2 + ATP = (4R,5S)-dethiobiotin + ADP + phosphate + 3 H(+)</text>
        <dbReference type="Rhea" id="RHEA:15805"/>
        <dbReference type="ChEBI" id="CHEBI:15378"/>
        <dbReference type="ChEBI" id="CHEBI:16526"/>
        <dbReference type="ChEBI" id="CHEBI:30616"/>
        <dbReference type="ChEBI" id="CHEBI:43474"/>
        <dbReference type="ChEBI" id="CHEBI:149469"/>
        <dbReference type="ChEBI" id="CHEBI:149473"/>
        <dbReference type="ChEBI" id="CHEBI:456216"/>
        <dbReference type="EC" id="6.3.3.3"/>
    </reaction>
</comment>
<feature type="binding site" evidence="8">
    <location>
        <position position="55"/>
    </location>
    <ligand>
        <name>ATP</name>
        <dbReference type="ChEBI" id="CHEBI:30616"/>
    </ligand>
</feature>
<dbReference type="CDD" id="cd03109">
    <property type="entry name" value="DTBS"/>
    <property type="match status" value="1"/>
</dbReference>
<sequence length="225" mass="24617">MINSVFITGTDTDVGKTVVSQAILIALTKQGVKTSGLKPVAAGCEITEQGMTNNDALYLQNASSVKLGYALVNPYTLELPASPHIAAEKERVNIDFNILSSVLFQHRQQAEFVVVEGAGGWRVPISKEDCLSSWVQQEQLPVVLVVGVKLGCLNHTMLTVETIQKDGLVIVGWVANMIDPDVKYYSEMIQLLEEKIPAPKLGEIPYLSEENLPLAYQCLDISLLF</sequence>
<evidence type="ECO:0000256" key="2">
    <source>
        <dbReference type="ARBA" id="ARBA00022598"/>
    </source>
</evidence>
<keyword evidence="2 8" id="KW-0436">Ligase</keyword>
<keyword evidence="3 8" id="KW-0479">Metal-binding</keyword>
<comment type="caution">
    <text evidence="9">The sequence shown here is derived from an EMBL/GenBank/DDBJ whole genome shotgun (WGS) entry which is preliminary data.</text>
</comment>
<evidence type="ECO:0000256" key="1">
    <source>
        <dbReference type="ARBA" id="ARBA00022490"/>
    </source>
</evidence>
<organism evidence="9 10">
    <name type="scientific">Vibrio casei</name>
    <dbReference type="NCBI Taxonomy" id="673372"/>
    <lineage>
        <taxon>Bacteria</taxon>
        <taxon>Pseudomonadati</taxon>
        <taxon>Pseudomonadota</taxon>
        <taxon>Gammaproteobacteria</taxon>
        <taxon>Vibrionales</taxon>
        <taxon>Vibrionaceae</taxon>
        <taxon>Vibrio</taxon>
    </lineage>
</organism>
<keyword evidence="6 8" id="KW-0067">ATP-binding</keyword>
<accession>A0A368LM74</accession>
<dbReference type="UniPathway" id="UPA00078">
    <property type="reaction ID" value="UER00161"/>
</dbReference>
<feature type="binding site" evidence="8">
    <location>
        <begin position="205"/>
        <end position="207"/>
    </location>
    <ligand>
        <name>ATP</name>
        <dbReference type="ChEBI" id="CHEBI:30616"/>
    </ligand>
</feature>
<evidence type="ECO:0000256" key="3">
    <source>
        <dbReference type="ARBA" id="ARBA00022723"/>
    </source>
</evidence>
<dbReference type="GO" id="GO:0042803">
    <property type="term" value="F:protein homodimerization activity"/>
    <property type="evidence" value="ECO:0007669"/>
    <property type="project" value="UniProtKB-ARBA"/>
</dbReference>
<name>A0A368LM74_9VIBR</name>
<dbReference type="SUPFAM" id="SSF52540">
    <property type="entry name" value="P-loop containing nucleoside triphosphate hydrolases"/>
    <property type="match status" value="1"/>
</dbReference>
<comment type="function">
    <text evidence="8">Catalyzes a mechanistically unusual reaction, the ATP-dependent insertion of CO2 between the N7 and N8 nitrogen atoms of 7,8-diaminopelargonic acid (DAPA, also called 7,8-diammoniononanoate) to form a ureido ring.</text>
</comment>
<evidence type="ECO:0000313" key="9">
    <source>
        <dbReference type="EMBL" id="RCS73000.1"/>
    </source>
</evidence>
<dbReference type="AlphaFoldDB" id="A0A368LM74"/>
<feature type="binding site" evidence="8">
    <location>
        <position position="55"/>
    </location>
    <ligand>
        <name>Mg(2+)</name>
        <dbReference type="ChEBI" id="CHEBI:18420"/>
    </ligand>
</feature>
<evidence type="ECO:0000256" key="4">
    <source>
        <dbReference type="ARBA" id="ARBA00022741"/>
    </source>
</evidence>
<feature type="binding site" evidence="8">
    <location>
        <position position="116"/>
    </location>
    <ligand>
        <name>Mg(2+)</name>
        <dbReference type="ChEBI" id="CHEBI:18420"/>
    </ligand>
</feature>
<feature type="binding site" evidence="8">
    <location>
        <begin position="176"/>
        <end position="177"/>
    </location>
    <ligand>
        <name>ATP</name>
        <dbReference type="ChEBI" id="CHEBI:30616"/>
    </ligand>
</feature>
<keyword evidence="1 8" id="KW-0963">Cytoplasm</keyword>
<dbReference type="GO" id="GO:0009102">
    <property type="term" value="P:biotin biosynthetic process"/>
    <property type="evidence" value="ECO:0007669"/>
    <property type="project" value="UniProtKB-UniRule"/>
</dbReference>
<evidence type="ECO:0000256" key="6">
    <source>
        <dbReference type="ARBA" id="ARBA00022840"/>
    </source>
</evidence>
<keyword evidence="5 8" id="KW-0093">Biotin biosynthesis</keyword>
<dbReference type="Pfam" id="PF13500">
    <property type="entry name" value="AAA_26"/>
    <property type="match status" value="1"/>
</dbReference>
<dbReference type="InterPro" id="IPR004472">
    <property type="entry name" value="DTB_synth_BioD"/>
</dbReference>
<dbReference type="GO" id="GO:0000287">
    <property type="term" value="F:magnesium ion binding"/>
    <property type="evidence" value="ECO:0007669"/>
    <property type="project" value="UniProtKB-UniRule"/>
</dbReference>
<dbReference type="NCBIfam" id="TIGR00347">
    <property type="entry name" value="bioD"/>
    <property type="match status" value="1"/>
</dbReference>
<dbReference type="EMBL" id="QPGL01000001">
    <property type="protein sequence ID" value="RCS73000.1"/>
    <property type="molecule type" value="Genomic_DNA"/>
</dbReference>
<dbReference type="GO" id="GO:0004141">
    <property type="term" value="F:dethiobiotin synthase activity"/>
    <property type="evidence" value="ECO:0007669"/>
    <property type="project" value="UniProtKB-UniRule"/>
</dbReference>
<protein>
    <recommendedName>
        <fullName evidence="8">ATP-dependent dethiobiotin synthetase BioD</fullName>
        <ecNumber evidence="8">6.3.3.3</ecNumber>
    </recommendedName>
    <alternativeName>
        <fullName evidence="8">DTB synthetase</fullName>
        <shortName evidence="8">DTBS</shortName>
    </alternativeName>
    <alternativeName>
        <fullName evidence="8">Dethiobiotin synthase</fullName>
    </alternativeName>
</protein>
<dbReference type="EC" id="6.3.3.3" evidence="8"/>
<comment type="cofactor">
    <cofactor evidence="8">
        <name>Mg(2+)</name>
        <dbReference type="ChEBI" id="CHEBI:18420"/>
    </cofactor>
</comment>
<proteinExistence type="inferred from homology"/>
<dbReference type="HAMAP" id="MF_00336">
    <property type="entry name" value="BioD"/>
    <property type="match status" value="1"/>
</dbReference>
<keyword evidence="10" id="KW-1185">Reference proteome</keyword>
<evidence type="ECO:0000256" key="5">
    <source>
        <dbReference type="ARBA" id="ARBA00022756"/>
    </source>
</evidence>
<reference evidence="9 10" key="1">
    <citation type="journal article" date="2017" name="Elife">
        <title>Extensive horizontal gene transfer in cheese-associated bacteria.</title>
        <authorList>
            <person name="Bonham K.S."/>
            <person name="Wolfe B.E."/>
            <person name="Dutton R.J."/>
        </authorList>
    </citation>
    <scope>NUCLEOTIDE SEQUENCE [LARGE SCALE GENOMIC DNA]</scope>
    <source>
        <strain evidence="9 10">JB196</strain>
    </source>
</reference>
<dbReference type="GeneID" id="303188239"/>
<feature type="binding site" evidence="8">
    <location>
        <begin position="116"/>
        <end position="119"/>
    </location>
    <ligand>
        <name>ATP</name>
        <dbReference type="ChEBI" id="CHEBI:30616"/>
    </ligand>
</feature>
<feature type="binding site" evidence="8">
    <location>
        <position position="210"/>
    </location>
    <ligand>
        <name>ATP</name>
        <dbReference type="ChEBI" id="CHEBI:30616"/>
    </ligand>
</feature>
<dbReference type="Gene3D" id="3.40.50.300">
    <property type="entry name" value="P-loop containing nucleotide triphosphate hydrolases"/>
    <property type="match status" value="1"/>
</dbReference>
<comment type="subcellular location">
    <subcellularLocation>
        <location evidence="8">Cytoplasm</location>
    </subcellularLocation>
</comment>
<dbReference type="RefSeq" id="WP_086961057.1">
    <property type="nucleotide sequence ID" value="NZ_FUKS01000036.1"/>
</dbReference>
<dbReference type="PANTHER" id="PTHR43210">
    <property type="entry name" value="DETHIOBIOTIN SYNTHETASE"/>
    <property type="match status" value="1"/>
</dbReference>
<evidence type="ECO:0000256" key="7">
    <source>
        <dbReference type="ARBA" id="ARBA00022842"/>
    </source>
</evidence>
<comment type="pathway">
    <text evidence="8">Cofactor biosynthesis; biotin biosynthesis; biotin from 7,8-diaminononanoate: step 1/2.</text>
</comment>
<comment type="caution">
    <text evidence="8">Lacks conserved residue(s) required for the propagation of feature annotation.</text>
</comment>
<evidence type="ECO:0000256" key="8">
    <source>
        <dbReference type="HAMAP-Rule" id="MF_00336"/>
    </source>
</evidence>
<dbReference type="InterPro" id="IPR027417">
    <property type="entry name" value="P-loop_NTPase"/>
</dbReference>
<dbReference type="GO" id="GO:0005524">
    <property type="term" value="F:ATP binding"/>
    <property type="evidence" value="ECO:0007669"/>
    <property type="project" value="UniProtKB-UniRule"/>
</dbReference>
<dbReference type="PIRSF" id="PIRSF006755">
    <property type="entry name" value="DTB_synth"/>
    <property type="match status" value="1"/>
</dbReference>
<feature type="binding site" evidence="8">
    <location>
        <begin position="13"/>
        <end position="18"/>
    </location>
    <ligand>
        <name>ATP</name>
        <dbReference type="ChEBI" id="CHEBI:30616"/>
    </ligand>
</feature>
<dbReference type="Proteomes" id="UP000252479">
    <property type="component" value="Unassembled WGS sequence"/>
</dbReference>
<feature type="active site" evidence="8">
    <location>
        <position position="38"/>
    </location>
</feature>
<comment type="subunit">
    <text evidence="8">Homodimer.</text>
</comment>
<dbReference type="PANTHER" id="PTHR43210:SF5">
    <property type="entry name" value="DETHIOBIOTIN SYNTHETASE"/>
    <property type="match status" value="1"/>
</dbReference>
<comment type="similarity">
    <text evidence="8">Belongs to the dethiobiotin synthetase family.</text>
</comment>